<proteinExistence type="predicted"/>
<protein>
    <submittedName>
        <fullName evidence="1">Uncharacterized protein</fullName>
    </submittedName>
</protein>
<keyword evidence="2" id="KW-1185">Reference proteome</keyword>
<evidence type="ECO:0000313" key="2">
    <source>
        <dbReference type="Proteomes" id="UP000663193"/>
    </source>
</evidence>
<name>A0A7U2HZ95_PHANO</name>
<accession>A0A7U2HZ95</accession>
<sequence length="92" mass="9876">MYRALPLDFEANDAVYSLGLGQCSYSLSPVVDNPQYVHRNTRGSGVSSTEMTYQATVLRPLTDNASSFCVPGIFASIQVPCHGESQTVVTGT</sequence>
<organism evidence="1 2">
    <name type="scientific">Phaeosphaeria nodorum (strain SN15 / ATCC MYA-4574 / FGSC 10173)</name>
    <name type="common">Glume blotch fungus</name>
    <name type="synonym">Parastagonospora nodorum</name>
    <dbReference type="NCBI Taxonomy" id="321614"/>
    <lineage>
        <taxon>Eukaryota</taxon>
        <taxon>Fungi</taxon>
        <taxon>Dikarya</taxon>
        <taxon>Ascomycota</taxon>
        <taxon>Pezizomycotina</taxon>
        <taxon>Dothideomycetes</taxon>
        <taxon>Pleosporomycetidae</taxon>
        <taxon>Pleosporales</taxon>
        <taxon>Pleosporineae</taxon>
        <taxon>Phaeosphaeriaceae</taxon>
        <taxon>Parastagonospora</taxon>
    </lineage>
</organism>
<evidence type="ECO:0000313" key="1">
    <source>
        <dbReference type="EMBL" id="QRC94126.1"/>
    </source>
</evidence>
<dbReference type="VEuPathDB" id="FungiDB:JI435_074060"/>
<dbReference type="EMBL" id="CP069026">
    <property type="protein sequence ID" value="QRC94126.1"/>
    <property type="molecule type" value="Genomic_DNA"/>
</dbReference>
<dbReference type="Proteomes" id="UP000663193">
    <property type="component" value="Chromosome 4"/>
</dbReference>
<gene>
    <name evidence="1" type="ORF">JI435_074060</name>
</gene>
<reference evidence="2" key="1">
    <citation type="journal article" date="2021" name="BMC Genomics">
        <title>Chromosome-level genome assembly and manually-curated proteome of model necrotroph Parastagonospora nodorum Sn15 reveals a genome-wide trove of candidate effector homologs, and redundancy of virulence-related functions within an accessory chromosome.</title>
        <authorList>
            <person name="Bertazzoni S."/>
            <person name="Jones D.A.B."/>
            <person name="Phan H.T."/>
            <person name="Tan K.-C."/>
            <person name="Hane J.K."/>
        </authorList>
    </citation>
    <scope>NUCLEOTIDE SEQUENCE [LARGE SCALE GENOMIC DNA]</scope>
    <source>
        <strain evidence="2">SN15 / ATCC MYA-4574 / FGSC 10173)</strain>
    </source>
</reference>
<dbReference type="AlphaFoldDB" id="A0A7U2HZ95"/>